<accession>A0ABT0PWA2</accession>
<dbReference type="InterPro" id="IPR050229">
    <property type="entry name" value="GlpE_sulfurtransferase"/>
</dbReference>
<evidence type="ECO:0000313" key="2">
    <source>
        <dbReference type="EMBL" id="MCL6275261.1"/>
    </source>
</evidence>
<keyword evidence="3" id="KW-1185">Reference proteome</keyword>
<comment type="caution">
    <text evidence="2">The sequence shown here is derived from an EMBL/GenBank/DDBJ whole genome shotgun (WGS) entry which is preliminary data.</text>
</comment>
<organism evidence="2 3">
    <name type="scientific">Flagellimonas spongiicola</name>
    <dbReference type="NCBI Taxonomy" id="2942208"/>
    <lineage>
        <taxon>Bacteria</taxon>
        <taxon>Pseudomonadati</taxon>
        <taxon>Bacteroidota</taxon>
        <taxon>Flavobacteriia</taxon>
        <taxon>Flavobacteriales</taxon>
        <taxon>Flavobacteriaceae</taxon>
        <taxon>Flagellimonas</taxon>
    </lineage>
</organism>
<dbReference type="SUPFAM" id="SSF52821">
    <property type="entry name" value="Rhodanese/Cell cycle control phosphatase"/>
    <property type="match status" value="1"/>
</dbReference>
<protein>
    <submittedName>
        <fullName evidence="2">Rhodanese-like domain-containing protein</fullName>
    </submittedName>
</protein>
<gene>
    <name evidence="2" type="ORF">M3P19_14665</name>
</gene>
<sequence length="103" mass="11553">MSDLSQEAWENQLENDNNAFILDVRTPEEVEEGYIPGATNIDIYLGQGFLDGLEELDKSKNYYVYCRSGNRSAQACAIMNSVGIENTFNLEGGFMNWEGEVAQ</sequence>
<dbReference type="PANTHER" id="PTHR43031">
    <property type="entry name" value="FAD-DEPENDENT OXIDOREDUCTASE"/>
    <property type="match status" value="1"/>
</dbReference>
<evidence type="ECO:0000259" key="1">
    <source>
        <dbReference type="PROSITE" id="PS50206"/>
    </source>
</evidence>
<feature type="domain" description="Rhodanese" evidence="1">
    <location>
        <begin position="15"/>
        <end position="102"/>
    </location>
</feature>
<dbReference type="SMART" id="SM00450">
    <property type="entry name" value="RHOD"/>
    <property type="match status" value="1"/>
</dbReference>
<dbReference type="Pfam" id="PF00581">
    <property type="entry name" value="Rhodanese"/>
    <property type="match status" value="1"/>
</dbReference>
<proteinExistence type="predicted"/>
<dbReference type="RefSeq" id="WP_249658442.1">
    <property type="nucleotide sequence ID" value="NZ_JAMFMA010000003.1"/>
</dbReference>
<dbReference type="PROSITE" id="PS50206">
    <property type="entry name" value="RHODANESE_3"/>
    <property type="match status" value="1"/>
</dbReference>
<dbReference type="Proteomes" id="UP001203607">
    <property type="component" value="Unassembled WGS sequence"/>
</dbReference>
<dbReference type="CDD" id="cd00158">
    <property type="entry name" value="RHOD"/>
    <property type="match status" value="1"/>
</dbReference>
<dbReference type="InterPro" id="IPR001763">
    <property type="entry name" value="Rhodanese-like_dom"/>
</dbReference>
<name>A0ABT0PWA2_9FLAO</name>
<reference evidence="2 3" key="1">
    <citation type="submission" date="2022-05" db="EMBL/GenBank/DDBJ databases">
        <authorList>
            <person name="Park J.-S."/>
        </authorList>
    </citation>
    <scope>NUCLEOTIDE SEQUENCE [LARGE SCALE GENOMIC DNA]</scope>
    <source>
        <strain evidence="2 3">2012CJ35-5</strain>
    </source>
</reference>
<dbReference type="PANTHER" id="PTHR43031:SF1">
    <property type="entry name" value="PYRIDINE NUCLEOTIDE-DISULPHIDE OXIDOREDUCTASE"/>
    <property type="match status" value="1"/>
</dbReference>
<evidence type="ECO:0000313" key="3">
    <source>
        <dbReference type="Proteomes" id="UP001203607"/>
    </source>
</evidence>
<dbReference type="EMBL" id="JAMFMA010000003">
    <property type="protein sequence ID" value="MCL6275261.1"/>
    <property type="molecule type" value="Genomic_DNA"/>
</dbReference>
<dbReference type="InterPro" id="IPR036873">
    <property type="entry name" value="Rhodanese-like_dom_sf"/>
</dbReference>
<dbReference type="Gene3D" id="3.40.250.10">
    <property type="entry name" value="Rhodanese-like domain"/>
    <property type="match status" value="1"/>
</dbReference>